<dbReference type="Proteomes" id="UP000603708">
    <property type="component" value="Unassembled WGS sequence"/>
</dbReference>
<reference evidence="2" key="1">
    <citation type="journal article" date="2014" name="Int. J. Syst. Evol. Microbiol.">
        <title>Complete genome sequence of Corynebacterium casei LMG S-19264T (=DSM 44701T), isolated from a smear-ripened cheese.</title>
        <authorList>
            <consortium name="US DOE Joint Genome Institute (JGI-PGF)"/>
            <person name="Walter F."/>
            <person name="Albersmeier A."/>
            <person name="Kalinowski J."/>
            <person name="Ruckert C."/>
        </authorList>
    </citation>
    <scope>NUCLEOTIDE SEQUENCE</scope>
    <source>
        <strain evidence="2">JCM 5069</strain>
    </source>
</reference>
<dbReference type="SUPFAM" id="SSF53335">
    <property type="entry name" value="S-adenosyl-L-methionine-dependent methyltransferases"/>
    <property type="match status" value="1"/>
</dbReference>
<gene>
    <name evidence="2" type="ORF">GCM10018793_23200</name>
</gene>
<evidence type="ECO:0000313" key="2">
    <source>
        <dbReference type="EMBL" id="GHH76750.1"/>
    </source>
</evidence>
<accession>A0A919KXE2</accession>
<dbReference type="PANTHER" id="PTHR42912:SF93">
    <property type="entry name" value="N6-ADENOSINE-METHYLTRANSFERASE TMT1A"/>
    <property type="match status" value="1"/>
</dbReference>
<dbReference type="Pfam" id="PF13649">
    <property type="entry name" value="Methyltransf_25"/>
    <property type="match status" value="1"/>
</dbReference>
<dbReference type="CDD" id="cd02440">
    <property type="entry name" value="AdoMet_MTases"/>
    <property type="match status" value="1"/>
</dbReference>
<dbReference type="InterPro" id="IPR050508">
    <property type="entry name" value="Methyltransf_Superfamily"/>
</dbReference>
<dbReference type="RefSeq" id="WP_189930861.1">
    <property type="nucleotide sequence ID" value="NZ_BNCD01000005.1"/>
</dbReference>
<dbReference type="GO" id="GO:0008168">
    <property type="term" value="F:methyltransferase activity"/>
    <property type="evidence" value="ECO:0007669"/>
    <property type="project" value="UniProtKB-ARBA"/>
</dbReference>
<protein>
    <recommendedName>
        <fullName evidence="1">Methyltransferase domain-containing protein</fullName>
    </recommendedName>
</protein>
<feature type="domain" description="Methyltransferase" evidence="1">
    <location>
        <begin position="70"/>
        <end position="173"/>
    </location>
</feature>
<dbReference type="Gene3D" id="3.40.50.150">
    <property type="entry name" value="Vaccinia Virus protein VP39"/>
    <property type="match status" value="1"/>
</dbReference>
<dbReference type="AlphaFoldDB" id="A0A919KXE2"/>
<dbReference type="InterPro" id="IPR029063">
    <property type="entry name" value="SAM-dependent_MTases_sf"/>
</dbReference>
<reference evidence="2" key="2">
    <citation type="submission" date="2020-09" db="EMBL/GenBank/DDBJ databases">
        <authorList>
            <person name="Sun Q."/>
            <person name="Ohkuma M."/>
        </authorList>
    </citation>
    <scope>NUCLEOTIDE SEQUENCE</scope>
    <source>
        <strain evidence="2">JCM 5069</strain>
    </source>
</reference>
<evidence type="ECO:0000313" key="3">
    <source>
        <dbReference type="Proteomes" id="UP000603708"/>
    </source>
</evidence>
<dbReference type="PANTHER" id="PTHR42912">
    <property type="entry name" value="METHYLTRANSFERASE"/>
    <property type="match status" value="1"/>
</dbReference>
<dbReference type="EMBL" id="BNCD01000005">
    <property type="protein sequence ID" value="GHH76750.1"/>
    <property type="molecule type" value="Genomic_DNA"/>
</dbReference>
<comment type="caution">
    <text evidence="2">The sequence shown here is derived from an EMBL/GenBank/DDBJ whole genome shotgun (WGS) entry which is preliminary data.</text>
</comment>
<name>A0A919KXE2_9ACTN</name>
<keyword evidence="3" id="KW-1185">Reference proteome</keyword>
<evidence type="ECO:0000259" key="1">
    <source>
        <dbReference type="Pfam" id="PF13649"/>
    </source>
</evidence>
<organism evidence="2 3">
    <name type="scientific">Streptomyces sulfonofaciens</name>
    <dbReference type="NCBI Taxonomy" id="68272"/>
    <lineage>
        <taxon>Bacteria</taxon>
        <taxon>Bacillati</taxon>
        <taxon>Actinomycetota</taxon>
        <taxon>Actinomycetes</taxon>
        <taxon>Kitasatosporales</taxon>
        <taxon>Streptomycetaceae</taxon>
        <taxon>Streptomyces</taxon>
    </lineage>
</organism>
<proteinExistence type="predicted"/>
<sequence length="303" mass="33483">MSSPENLQDAYGPGNILFRVLEPMGWGDLLNLGYYTPPTLPALPAGLASFQRRLVARSTALLRLTARDRVLDAACGRGYSSHLMGRRGCRVTGVDLLDAHVEEAVRRFGGRPRVRYLAGDLTALRRPPADGGPRPFPDGSLTKVHCLEAAFHLGPDGRRAFLEDVFRLLAPGGRLVLVDFVWRTGDPAGIAAADPGRLVRDTWRFEEFEPLSGYHRHALDIGYRIRLTQDWTRPVTGRFLRLAQLCAGLSAGRAGRRLLCRRWPALSALTARDWLRFAAVVHAHTAVRHASGYAALVLDRPAR</sequence>
<dbReference type="InterPro" id="IPR041698">
    <property type="entry name" value="Methyltransf_25"/>
</dbReference>